<keyword evidence="3" id="KW-1185">Reference proteome</keyword>
<dbReference type="Proteomes" id="UP000190989">
    <property type="component" value="Unassembled WGS sequence"/>
</dbReference>
<sequence>MSDSSSPATPGAPHGAAPGSGPSSGPSAAMAGDTAPPTRFGRGWIPASRDIGLPSDDWPGSACPEHFDRDCGGGAASPSAASSFGQARGCGQGERDGQGDEMPTADASAKREGDGVPHNGWSDARKVAFLHHLADRGDVRAACAQVGMSRTSAYLLRRRDAVFAQGWSAALLLARAHAEEVLATRAIDGVDEAVWFRGELVGRRRRYDSRLLLAHLARLDRLAEQHHVSEQAGRFDEVLALLSGAAPDEDFFQPSLDPALDPLPEEGAPDPFLPLSRRDYVDYAPADPEGAGADWDAWQARACDHVDEVLRQARQDRAADARDGHCVVAWDGWIGPGLDELPEDLAGEPAGPAAGGGDGLPLEYKSLDGPAACPPGPCKPCKPGGPSGLFRKIGWRRERIAGPVVIASEGRRGDAPTPLPPPRWPTFCGPGPMAGSQVAAGRGAQRSGTAARDAAACTHALWDFGFGAVAAQAPDPLGPGLSRLSRRAAPVPRGPCRRGSGRSRPRRRG</sequence>
<accession>A0A1U6GRT7</accession>
<evidence type="ECO:0000313" key="3">
    <source>
        <dbReference type="Proteomes" id="UP000190989"/>
    </source>
</evidence>
<reference evidence="3" key="1">
    <citation type="submission" date="2017-02" db="EMBL/GenBank/DDBJ databases">
        <authorList>
            <person name="Varghese N."/>
            <person name="Submissions S."/>
        </authorList>
    </citation>
    <scope>NUCLEOTIDE SEQUENCE [LARGE SCALE GENOMIC DNA]</scope>
    <source>
        <strain evidence="3">SM117</strain>
    </source>
</reference>
<organism evidence="2 3">
    <name type="scientific">Novosphingobium mathurense</name>
    <dbReference type="NCBI Taxonomy" id="428990"/>
    <lineage>
        <taxon>Bacteria</taxon>
        <taxon>Pseudomonadati</taxon>
        <taxon>Pseudomonadota</taxon>
        <taxon>Alphaproteobacteria</taxon>
        <taxon>Sphingomonadales</taxon>
        <taxon>Sphingomonadaceae</taxon>
        <taxon>Novosphingobium</taxon>
    </lineage>
</organism>
<feature type="region of interest" description="Disordered" evidence="1">
    <location>
        <begin position="1"/>
        <end position="118"/>
    </location>
</feature>
<proteinExistence type="predicted"/>
<dbReference type="EMBL" id="FVZE01000001">
    <property type="protein sequence ID" value="SLJ86253.1"/>
    <property type="molecule type" value="Genomic_DNA"/>
</dbReference>
<gene>
    <name evidence="2" type="ORF">SAMN06295987_101157</name>
</gene>
<feature type="compositionally biased region" description="Basic residues" evidence="1">
    <location>
        <begin position="495"/>
        <end position="509"/>
    </location>
</feature>
<feature type="region of interest" description="Disordered" evidence="1">
    <location>
        <begin position="472"/>
        <end position="509"/>
    </location>
</feature>
<evidence type="ECO:0000313" key="2">
    <source>
        <dbReference type="EMBL" id="SLJ86253.1"/>
    </source>
</evidence>
<dbReference type="AlphaFoldDB" id="A0A1U6GRT7"/>
<dbReference type="STRING" id="428990.SAMN06295987_101157"/>
<feature type="compositionally biased region" description="Low complexity" evidence="1">
    <location>
        <begin position="76"/>
        <end position="85"/>
    </location>
</feature>
<name>A0A1U6GRT7_9SPHN</name>
<protein>
    <submittedName>
        <fullName evidence="2">Uncharacterized protein</fullName>
    </submittedName>
</protein>
<evidence type="ECO:0000256" key="1">
    <source>
        <dbReference type="SAM" id="MobiDB-lite"/>
    </source>
</evidence>
<feature type="compositionally biased region" description="Low complexity" evidence="1">
    <location>
        <begin position="1"/>
        <end position="32"/>
    </location>
</feature>